<sequence length="256" mass="27721">MVTRLLYVPRLWTGELVPTGVVTSFANNGNGDRERFFETRRHHPATAGPSYGPAGVAMLTHQMSLSGGIGPSLVRGGGPSVGSSSIGEPSGISGPGTGGIFSSASSIDARYVEELENDFFELEDRYDNLQHERERLASEIEGKTRSIEELQGTLEQYREKLSSLERRCNHLEDEIKGYRILYKLKLACSSFRVGGGGLINWFCQVPGADCLGPVTVRLCEGAFGSPSCTANPSILNFHPSCDGHRQGRKLAATNID</sequence>
<organism evidence="2 3">
    <name type="scientific">Protopolystoma xenopodis</name>
    <dbReference type="NCBI Taxonomy" id="117903"/>
    <lineage>
        <taxon>Eukaryota</taxon>
        <taxon>Metazoa</taxon>
        <taxon>Spiralia</taxon>
        <taxon>Lophotrochozoa</taxon>
        <taxon>Platyhelminthes</taxon>
        <taxon>Monogenea</taxon>
        <taxon>Polyopisthocotylea</taxon>
        <taxon>Polystomatidea</taxon>
        <taxon>Polystomatidae</taxon>
        <taxon>Protopolystoma</taxon>
    </lineage>
</organism>
<dbReference type="AlphaFoldDB" id="A0A448XGV7"/>
<evidence type="ECO:0000313" key="2">
    <source>
        <dbReference type="EMBL" id="VEL36494.1"/>
    </source>
</evidence>
<dbReference type="EMBL" id="CAAALY010252365">
    <property type="protein sequence ID" value="VEL36494.1"/>
    <property type="molecule type" value="Genomic_DNA"/>
</dbReference>
<protein>
    <submittedName>
        <fullName evidence="2">Uncharacterized protein</fullName>
    </submittedName>
</protein>
<evidence type="ECO:0000256" key="1">
    <source>
        <dbReference type="SAM" id="Coils"/>
    </source>
</evidence>
<dbReference type="Proteomes" id="UP000784294">
    <property type="component" value="Unassembled WGS sequence"/>
</dbReference>
<name>A0A448XGV7_9PLAT</name>
<comment type="caution">
    <text evidence="2">The sequence shown here is derived from an EMBL/GenBank/DDBJ whole genome shotgun (WGS) entry which is preliminary data.</text>
</comment>
<dbReference type="SUPFAM" id="SSF57997">
    <property type="entry name" value="Tropomyosin"/>
    <property type="match status" value="1"/>
</dbReference>
<gene>
    <name evidence="2" type="ORF">PXEA_LOCUS29934</name>
</gene>
<keyword evidence="1" id="KW-0175">Coiled coil</keyword>
<feature type="coiled-coil region" evidence="1">
    <location>
        <begin position="112"/>
        <end position="181"/>
    </location>
</feature>
<keyword evidence="3" id="KW-1185">Reference proteome</keyword>
<evidence type="ECO:0000313" key="3">
    <source>
        <dbReference type="Proteomes" id="UP000784294"/>
    </source>
</evidence>
<reference evidence="2" key="1">
    <citation type="submission" date="2018-11" db="EMBL/GenBank/DDBJ databases">
        <authorList>
            <consortium name="Pathogen Informatics"/>
        </authorList>
    </citation>
    <scope>NUCLEOTIDE SEQUENCE</scope>
</reference>
<accession>A0A448XGV7</accession>
<proteinExistence type="predicted"/>
<dbReference type="Gene3D" id="1.20.5.340">
    <property type="match status" value="1"/>
</dbReference>